<dbReference type="AlphaFoldDB" id="A0A8H6WLY0"/>
<keyword evidence="1" id="KW-0472">Membrane</keyword>
<keyword evidence="3" id="KW-1185">Reference proteome</keyword>
<organism evidence="2 3">
    <name type="scientific">Mycena chlorophos</name>
    <name type="common">Agaric fungus</name>
    <name type="synonym">Agaricus chlorophos</name>
    <dbReference type="NCBI Taxonomy" id="658473"/>
    <lineage>
        <taxon>Eukaryota</taxon>
        <taxon>Fungi</taxon>
        <taxon>Dikarya</taxon>
        <taxon>Basidiomycota</taxon>
        <taxon>Agaricomycotina</taxon>
        <taxon>Agaricomycetes</taxon>
        <taxon>Agaricomycetidae</taxon>
        <taxon>Agaricales</taxon>
        <taxon>Marasmiineae</taxon>
        <taxon>Mycenaceae</taxon>
        <taxon>Mycena</taxon>
    </lineage>
</organism>
<keyword evidence="1" id="KW-0812">Transmembrane</keyword>
<gene>
    <name evidence="2" type="ORF">HMN09_00003600</name>
</gene>
<evidence type="ECO:0000313" key="3">
    <source>
        <dbReference type="Proteomes" id="UP000613580"/>
    </source>
</evidence>
<comment type="caution">
    <text evidence="2">The sequence shown here is derived from an EMBL/GenBank/DDBJ whole genome shotgun (WGS) entry which is preliminary data.</text>
</comment>
<evidence type="ECO:0000256" key="1">
    <source>
        <dbReference type="SAM" id="Phobius"/>
    </source>
</evidence>
<feature type="transmembrane region" description="Helical" evidence="1">
    <location>
        <begin position="127"/>
        <end position="146"/>
    </location>
</feature>
<dbReference type="Proteomes" id="UP000613580">
    <property type="component" value="Unassembled WGS sequence"/>
</dbReference>
<reference evidence="2" key="1">
    <citation type="submission" date="2020-05" db="EMBL/GenBank/DDBJ databases">
        <title>Mycena genomes resolve the evolution of fungal bioluminescence.</title>
        <authorList>
            <person name="Tsai I.J."/>
        </authorList>
    </citation>
    <scope>NUCLEOTIDE SEQUENCE</scope>
    <source>
        <strain evidence="2">110903Hualien_Pintung</strain>
    </source>
</reference>
<keyword evidence="1" id="KW-1133">Transmembrane helix</keyword>
<sequence length="163" mass="17783">MSRQRSRCLEAGAHSSKDVRRRCLYDESTSRRLARPGIGSTYLRLAFGPYFATGQARFSARPPLKPVIASCWATPPPTISTPVSTFSSTFRSTTRYSLAWSIVTSSNDTTEPVPSGLFNLSTRRRQAVFLVMGLRNLNAAVGLILAPNATASRSLPGGPAYWL</sequence>
<dbReference type="EMBL" id="JACAZE010000001">
    <property type="protein sequence ID" value="KAF7322262.1"/>
    <property type="molecule type" value="Genomic_DNA"/>
</dbReference>
<accession>A0A8H6WLY0</accession>
<name>A0A8H6WLY0_MYCCL</name>
<evidence type="ECO:0000313" key="2">
    <source>
        <dbReference type="EMBL" id="KAF7322262.1"/>
    </source>
</evidence>
<protein>
    <submittedName>
        <fullName evidence="2">Uncharacterized protein</fullName>
    </submittedName>
</protein>
<proteinExistence type="predicted"/>